<proteinExistence type="predicted"/>
<comment type="caution">
    <text evidence="2">The sequence shown here is derived from an EMBL/GenBank/DDBJ whole genome shotgun (WGS) entry which is preliminary data.</text>
</comment>
<dbReference type="PANTHER" id="PTHR35458:SF8">
    <property type="entry name" value="SLR0650 PROTEIN"/>
    <property type="match status" value="1"/>
</dbReference>
<organism evidence="2 3">
    <name type="scientific">Candidatus Harrisonbacteria bacterium RIFCSPLOWO2_01_FULL_44_18</name>
    <dbReference type="NCBI Taxonomy" id="1798407"/>
    <lineage>
        <taxon>Bacteria</taxon>
        <taxon>Candidatus Harrisoniibacteriota</taxon>
    </lineage>
</organism>
<dbReference type="PANTHER" id="PTHR35458">
    <property type="entry name" value="SLR0755 PROTEIN"/>
    <property type="match status" value="1"/>
</dbReference>
<sequence>MIKAKVYIDGANMLYTQKKMGWNLDWVKLKQYLEKNWNVLEIRYYTGVKEDDKKMMGFLKYLNHIGFQTTAKTLKIIKIGPDHPLYRIHHYREMHKANFDVEMTADILTELLYGKDNPDHIKQVILFSGDSDFNYLIKKLRDLEVGTVIFASKKTLAWELKFTASKLIKLEDIKEEIERKSA</sequence>
<dbReference type="STRING" id="1798407.A3A16_00365"/>
<accession>A0A1G1ZKM9</accession>
<protein>
    <recommendedName>
        <fullName evidence="1">NYN domain-containing protein</fullName>
    </recommendedName>
</protein>
<evidence type="ECO:0000313" key="3">
    <source>
        <dbReference type="Proteomes" id="UP000177942"/>
    </source>
</evidence>
<dbReference type="GO" id="GO:0004540">
    <property type="term" value="F:RNA nuclease activity"/>
    <property type="evidence" value="ECO:0007669"/>
    <property type="project" value="InterPro"/>
</dbReference>
<reference evidence="2 3" key="1">
    <citation type="journal article" date="2016" name="Nat. Commun.">
        <title>Thousands of microbial genomes shed light on interconnected biogeochemical processes in an aquifer system.</title>
        <authorList>
            <person name="Anantharaman K."/>
            <person name="Brown C.T."/>
            <person name="Hug L.A."/>
            <person name="Sharon I."/>
            <person name="Castelle C.J."/>
            <person name="Probst A.J."/>
            <person name="Thomas B.C."/>
            <person name="Singh A."/>
            <person name="Wilkins M.J."/>
            <person name="Karaoz U."/>
            <person name="Brodie E.L."/>
            <person name="Williams K.H."/>
            <person name="Hubbard S.S."/>
            <person name="Banfield J.F."/>
        </authorList>
    </citation>
    <scope>NUCLEOTIDE SEQUENCE [LARGE SCALE GENOMIC DNA]</scope>
</reference>
<dbReference type="CDD" id="cd10911">
    <property type="entry name" value="PIN_LabA"/>
    <property type="match status" value="1"/>
</dbReference>
<feature type="domain" description="NYN" evidence="1">
    <location>
        <begin position="4"/>
        <end position="171"/>
    </location>
</feature>
<dbReference type="Pfam" id="PF01936">
    <property type="entry name" value="NYN"/>
    <property type="match status" value="1"/>
</dbReference>
<evidence type="ECO:0000313" key="2">
    <source>
        <dbReference type="EMBL" id="OGY65142.1"/>
    </source>
</evidence>
<dbReference type="Proteomes" id="UP000177942">
    <property type="component" value="Unassembled WGS sequence"/>
</dbReference>
<gene>
    <name evidence="2" type="ORF">A3A16_00365</name>
</gene>
<dbReference type="InterPro" id="IPR047140">
    <property type="entry name" value="LabA"/>
</dbReference>
<name>A0A1G1ZKM9_9BACT</name>
<evidence type="ECO:0000259" key="1">
    <source>
        <dbReference type="Pfam" id="PF01936"/>
    </source>
</evidence>
<dbReference type="InterPro" id="IPR021139">
    <property type="entry name" value="NYN"/>
</dbReference>
<dbReference type="EMBL" id="MHJJ01000014">
    <property type="protein sequence ID" value="OGY65142.1"/>
    <property type="molecule type" value="Genomic_DNA"/>
</dbReference>
<dbReference type="Gene3D" id="3.40.50.1010">
    <property type="entry name" value="5'-nuclease"/>
    <property type="match status" value="1"/>
</dbReference>
<dbReference type="AlphaFoldDB" id="A0A1G1ZKM9"/>